<dbReference type="OrthoDB" id="9800626at2"/>
<evidence type="ECO:0000256" key="6">
    <source>
        <dbReference type="SAM" id="MobiDB-lite"/>
    </source>
</evidence>
<name>A0A2W1LHS1_9BACL</name>
<dbReference type="Pfam" id="PF12791">
    <property type="entry name" value="RsgI_N"/>
    <property type="match status" value="1"/>
</dbReference>
<dbReference type="InterPro" id="IPR024449">
    <property type="entry name" value="Anti-sigma_RsgI_N"/>
</dbReference>
<feature type="compositionally biased region" description="Basic and acidic residues" evidence="6">
    <location>
        <begin position="605"/>
        <end position="616"/>
    </location>
</feature>
<feature type="compositionally biased region" description="Low complexity" evidence="6">
    <location>
        <begin position="458"/>
        <end position="467"/>
    </location>
</feature>
<feature type="compositionally biased region" description="Basic and acidic residues" evidence="6">
    <location>
        <begin position="369"/>
        <end position="390"/>
    </location>
</feature>
<evidence type="ECO:0000256" key="7">
    <source>
        <dbReference type="SAM" id="Phobius"/>
    </source>
</evidence>
<dbReference type="Proteomes" id="UP000249522">
    <property type="component" value="Unassembled WGS sequence"/>
</dbReference>
<evidence type="ECO:0000256" key="1">
    <source>
        <dbReference type="ARBA" id="ARBA00004162"/>
    </source>
</evidence>
<feature type="compositionally biased region" description="Low complexity" evidence="6">
    <location>
        <begin position="405"/>
        <end position="424"/>
    </location>
</feature>
<evidence type="ECO:0000259" key="8">
    <source>
        <dbReference type="PROSITE" id="PS51849"/>
    </source>
</evidence>
<evidence type="ECO:0000256" key="5">
    <source>
        <dbReference type="ARBA" id="ARBA00023136"/>
    </source>
</evidence>
<dbReference type="AlphaFoldDB" id="A0A2W1LHS1"/>
<organism evidence="9 10">
    <name type="scientific">Paenibacillus sambharensis</name>
    <dbReference type="NCBI Taxonomy" id="1803190"/>
    <lineage>
        <taxon>Bacteria</taxon>
        <taxon>Bacillati</taxon>
        <taxon>Bacillota</taxon>
        <taxon>Bacilli</taxon>
        <taxon>Bacillales</taxon>
        <taxon>Paenibacillaceae</taxon>
        <taxon>Paenibacillus</taxon>
    </lineage>
</organism>
<feature type="domain" description="RsgI N-terminal anti-sigma" evidence="8">
    <location>
        <begin position="2"/>
        <end position="48"/>
    </location>
</feature>
<evidence type="ECO:0000256" key="4">
    <source>
        <dbReference type="ARBA" id="ARBA00022989"/>
    </source>
</evidence>
<dbReference type="InterPro" id="IPR055431">
    <property type="entry name" value="RsgI_M"/>
</dbReference>
<feature type="compositionally biased region" description="Basic and acidic residues" evidence="6">
    <location>
        <begin position="440"/>
        <end position="457"/>
    </location>
</feature>
<comment type="caution">
    <text evidence="9">The sequence shown here is derived from an EMBL/GenBank/DDBJ whole genome shotgun (WGS) entry which is preliminary data.</text>
</comment>
<feature type="compositionally biased region" description="Low complexity" evidence="6">
    <location>
        <begin position="563"/>
        <end position="584"/>
    </location>
</feature>
<dbReference type="PROSITE" id="PS51849">
    <property type="entry name" value="RSGI_N"/>
    <property type="match status" value="1"/>
</dbReference>
<keyword evidence="5 7" id="KW-0472">Membrane</keyword>
<dbReference type="RefSeq" id="WP_111147824.1">
    <property type="nucleotide sequence ID" value="NZ_QKRB01000051.1"/>
</dbReference>
<evidence type="ECO:0000313" key="9">
    <source>
        <dbReference type="EMBL" id="PZD94602.1"/>
    </source>
</evidence>
<keyword evidence="10" id="KW-1185">Reference proteome</keyword>
<keyword evidence="4 7" id="KW-1133">Transmembrane helix</keyword>
<proteinExistence type="predicted"/>
<dbReference type="Pfam" id="PF23750">
    <property type="entry name" value="RsgI_M"/>
    <property type="match status" value="1"/>
</dbReference>
<reference evidence="9 10" key="1">
    <citation type="submission" date="2018-06" db="EMBL/GenBank/DDBJ databases">
        <title>Paenibacillus imtechensis sp. nov.</title>
        <authorList>
            <person name="Pinnaka A.K."/>
            <person name="Singh H."/>
            <person name="Kaur M."/>
        </authorList>
    </citation>
    <scope>NUCLEOTIDE SEQUENCE [LARGE SCALE GENOMIC DNA]</scope>
    <source>
        <strain evidence="9 10">SMB1</strain>
    </source>
</reference>
<sequence length="616" mass="64177">MKRGIVVEINPRYSIVLTPDGEYKRVAAGDYRIGEEISLQDVRRRRSRGMLWSCTAAVMVILVLLIPNLWPAASAEPAVYVTMDINPSIEMGLSVQGKVVSLSGLNEDGQRIVDGMAYEGQPVQQVTASIMKRVCDLEYLSGTDNTVLITGMAVGGRDSGQVEEKLTSLVDEAVKTAAVNDSQERSDARIINVQVTRLMAPEELREASIESGLSPGKMAVFLLAEANGYSIDLSELKERSISQIAAQLGGLEKVMGGDADGSYHLNDLKKLLSLPVRGVTDSVAPEEPEADGKLSDESSGRTETQQTSAPSNGDKLDRQDKEDEQDKKEEKDTKKDMRKEKNKEKDKEKETGSDKKEDQAAETAPGSKTADKAKPDETGKAAKAEKEDGTSSKAGNTKKDQAGTSSQPGNSGSKGSNSKVSSPGQSKQAEEAGAKVQTEQTDKADSGTPAGEKEGEGSKAASSGSSGKEAKGGKQADAGSPSSSAQPKPHQAEQKPGQREAKEQKEAEKQAGKEKQKPSQKQEVPAAAAGQDRAKSAQAAGREGGAPAKSKPESTSPSGGDGAAPVPAAASGAPSADKAGSSSSTQGPAAEATGGSPGSAQEPAGKAKNDSKAKNK</sequence>
<gene>
    <name evidence="9" type="ORF">DNH61_16695</name>
</gene>
<feature type="compositionally biased region" description="Basic and acidic residues" evidence="6">
    <location>
        <begin position="490"/>
        <end position="517"/>
    </location>
</feature>
<evidence type="ECO:0000313" key="10">
    <source>
        <dbReference type="Proteomes" id="UP000249522"/>
    </source>
</evidence>
<feature type="compositionally biased region" description="Polar residues" evidence="6">
    <location>
        <begin position="301"/>
        <end position="311"/>
    </location>
</feature>
<evidence type="ECO:0000256" key="3">
    <source>
        <dbReference type="ARBA" id="ARBA00022692"/>
    </source>
</evidence>
<keyword evidence="3 7" id="KW-0812">Transmembrane</keyword>
<protein>
    <recommendedName>
        <fullName evidence="8">RsgI N-terminal anti-sigma domain-containing protein</fullName>
    </recommendedName>
</protein>
<feature type="transmembrane region" description="Helical" evidence="7">
    <location>
        <begin position="50"/>
        <end position="70"/>
    </location>
</feature>
<comment type="subcellular location">
    <subcellularLocation>
        <location evidence="1">Cell membrane</location>
        <topology evidence="1">Single-pass membrane protein</topology>
    </subcellularLocation>
</comment>
<accession>A0A2W1LHS1</accession>
<feature type="compositionally biased region" description="Basic and acidic residues" evidence="6">
    <location>
        <begin position="290"/>
        <end position="300"/>
    </location>
</feature>
<evidence type="ECO:0000256" key="2">
    <source>
        <dbReference type="ARBA" id="ARBA00022475"/>
    </source>
</evidence>
<feature type="compositionally biased region" description="Basic and acidic residues" evidence="6">
    <location>
        <begin position="314"/>
        <end position="359"/>
    </location>
</feature>
<feature type="region of interest" description="Disordered" evidence="6">
    <location>
        <begin position="280"/>
        <end position="616"/>
    </location>
</feature>
<dbReference type="EMBL" id="QKRB01000051">
    <property type="protein sequence ID" value="PZD94602.1"/>
    <property type="molecule type" value="Genomic_DNA"/>
</dbReference>
<dbReference type="GO" id="GO:0005886">
    <property type="term" value="C:plasma membrane"/>
    <property type="evidence" value="ECO:0007669"/>
    <property type="project" value="UniProtKB-SubCell"/>
</dbReference>
<keyword evidence="2" id="KW-1003">Cell membrane</keyword>